<dbReference type="InterPro" id="IPR051783">
    <property type="entry name" value="NAD(P)-dependent_oxidoreduct"/>
</dbReference>
<dbReference type="PANTHER" id="PTHR48079">
    <property type="entry name" value="PROTEIN YEEZ"/>
    <property type="match status" value="1"/>
</dbReference>
<evidence type="ECO:0000313" key="2">
    <source>
        <dbReference type="EMBL" id="EME36025.1"/>
    </source>
</evidence>
<protein>
    <submittedName>
        <fullName evidence="2">Signal peptide protein</fullName>
    </submittedName>
</protein>
<dbReference type="GO" id="GO:0005737">
    <property type="term" value="C:cytoplasm"/>
    <property type="evidence" value="ECO:0007669"/>
    <property type="project" value="TreeGrafter"/>
</dbReference>
<dbReference type="Pfam" id="PF01370">
    <property type="entry name" value="Epimerase"/>
    <property type="match status" value="1"/>
</dbReference>
<dbReference type="EMBL" id="ANHZ02000018">
    <property type="protein sequence ID" value="EME36025.1"/>
    <property type="molecule type" value="Genomic_DNA"/>
</dbReference>
<comment type="caution">
    <text evidence="2">The sequence shown here is derived from an EMBL/GenBank/DDBJ whole genome shotgun (WGS) entry which is preliminary data.</text>
</comment>
<dbReference type="STRING" id="71999.KPaMU14_04165"/>
<dbReference type="GO" id="GO:0004029">
    <property type="term" value="F:aldehyde dehydrogenase (NAD+) activity"/>
    <property type="evidence" value="ECO:0007669"/>
    <property type="project" value="TreeGrafter"/>
</dbReference>
<dbReference type="Proteomes" id="UP000009877">
    <property type="component" value="Unassembled WGS sequence"/>
</dbReference>
<keyword evidence="3" id="KW-1185">Reference proteome</keyword>
<dbReference type="Gene3D" id="3.40.50.720">
    <property type="entry name" value="NAD(P)-binding Rossmann-like Domain"/>
    <property type="match status" value="1"/>
</dbReference>
<gene>
    <name evidence="2" type="ORF">C884_00793</name>
</gene>
<name>M2YC11_9MICC</name>
<evidence type="ECO:0000259" key="1">
    <source>
        <dbReference type="Pfam" id="PF01370"/>
    </source>
</evidence>
<sequence length="323" mass="34363">MTTRNWRVVGATGFAGSAITARLRAEGHTVQAVSAPRLSSSARTVHHLMGRARDLESVIDYVADSFAGADVVVNAAGLARPDGTDQDALVGANALLPLLILAAAERTSVTRVIHLSTAAVQGSTPCLDETTQTDPFSPYSFSKALAERALLRVLDREADTREGLPELVLLRATSVQGRGRSTTQRLARFAATPLSSVAGDGTAHTPVTSSEALAELVASLGTFKGELPRIVLQPWEGATTASILRDAGRREPLHLPTVLCRAAVRLGYLISSASGSRWHGPLRRIEVTWFGQQQVPGWVQEHDMLPAPAITPVLRAVHTAQGR</sequence>
<dbReference type="RefSeq" id="WP_006215219.1">
    <property type="nucleotide sequence ID" value="NZ_ANHZ02000018.1"/>
</dbReference>
<dbReference type="InterPro" id="IPR036291">
    <property type="entry name" value="NAD(P)-bd_dom_sf"/>
</dbReference>
<accession>M2YC11</accession>
<feature type="domain" description="NAD-dependent epimerase/dehydratase" evidence="1">
    <location>
        <begin position="8"/>
        <end position="190"/>
    </location>
</feature>
<dbReference type="AlphaFoldDB" id="M2YC11"/>
<dbReference type="PANTHER" id="PTHR48079:SF6">
    <property type="entry name" value="NAD(P)-BINDING DOMAIN-CONTAINING PROTEIN-RELATED"/>
    <property type="match status" value="1"/>
</dbReference>
<proteinExistence type="predicted"/>
<dbReference type="InterPro" id="IPR001509">
    <property type="entry name" value="Epimerase_deHydtase"/>
</dbReference>
<dbReference type="SUPFAM" id="SSF51735">
    <property type="entry name" value="NAD(P)-binding Rossmann-fold domains"/>
    <property type="match status" value="1"/>
</dbReference>
<reference evidence="2 3" key="1">
    <citation type="journal article" date="2014" name="Genome Announc.">
        <title>Draft Genome Sequence of Kocuria palustris PEL.</title>
        <authorList>
            <person name="Sharma G."/>
            <person name="Khatri I."/>
            <person name="Subramanian S."/>
        </authorList>
    </citation>
    <scope>NUCLEOTIDE SEQUENCE [LARGE SCALE GENOMIC DNA]</scope>
    <source>
        <strain evidence="2 3">PEL</strain>
    </source>
</reference>
<evidence type="ECO:0000313" key="3">
    <source>
        <dbReference type="Proteomes" id="UP000009877"/>
    </source>
</evidence>
<organism evidence="2 3">
    <name type="scientific">Kocuria palustris PEL</name>
    <dbReference type="NCBI Taxonomy" id="1236550"/>
    <lineage>
        <taxon>Bacteria</taxon>
        <taxon>Bacillati</taxon>
        <taxon>Actinomycetota</taxon>
        <taxon>Actinomycetes</taxon>
        <taxon>Micrococcales</taxon>
        <taxon>Micrococcaceae</taxon>
        <taxon>Kocuria</taxon>
    </lineage>
</organism>